<name>A0A239BIP4_9ACTN</name>
<organism evidence="2 3">
    <name type="scientific">Geodermatophilus pulveris</name>
    <dbReference type="NCBI Taxonomy" id="1564159"/>
    <lineage>
        <taxon>Bacteria</taxon>
        <taxon>Bacillati</taxon>
        <taxon>Actinomycetota</taxon>
        <taxon>Actinomycetes</taxon>
        <taxon>Geodermatophilales</taxon>
        <taxon>Geodermatophilaceae</taxon>
        <taxon>Geodermatophilus</taxon>
    </lineage>
</organism>
<dbReference type="RefSeq" id="WP_089304162.1">
    <property type="nucleotide sequence ID" value="NZ_FZOO01000001.1"/>
</dbReference>
<evidence type="ECO:0000313" key="3">
    <source>
        <dbReference type="Proteomes" id="UP000198373"/>
    </source>
</evidence>
<keyword evidence="3" id="KW-1185">Reference proteome</keyword>
<feature type="transmembrane region" description="Helical" evidence="1">
    <location>
        <begin position="96"/>
        <end position="116"/>
    </location>
</feature>
<proteinExistence type="predicted"/>
<protein>
    <recommendedName>
        <fullName evidence="4">VanZ like family protein</fullName>
    </recommendedName>
</protein>
<feature type="transmembrane region" description="Helical" evidence="1">
    <location>
        <begin position="12"/>
        <end position="34"/>
    </location>
</feature>
<evidence type="ECO:0008006" key="4">
    <source>
        <dbReference type="Google" id="ProtNLM"/>
    </source>
</evidence>
<evidence type="ECO:0000256" key="1">
    <source>
        <dbReference type="SAM" id="Phobius"/>
    </source>
</evidence>
<feature type="transmembrane region" description="Helical" evidence="1">
    <location>
        <begin position="46"/>
        <end position="63"/>
    </location>
</feature>
<sequence length="122" mass="12323">MPHPHPALAVHGALARGVFAVAVLVSLAVLFAPADDVPSAPPGVDTLVHLLLFAALAASGRWAGARAGTLAWLLVGYAAVSEVVQGVSALGRSASVADWAADVVGVLTGLLAWTWAGRRRTG</sequence>
<dbReference type="EMBL" id="FZOO01000001">
    <property type="protein sequence ID" value="SNS07549.1"/>
    <property type="molecule type" value="Genomic_DNA"/>
</dbReference>
<keyword evidence="1" id="KW-0812">Transmembrane</keyword>
<accession>A0A239BIP4</accession>
<reference evidence="3" key="1">
    <citation type="submission" date="2017-06" db="EMBL/GenBank/DDBJ databases">
        <authorList>
            <person name="Varghese N."/>
            <person name="Submissions S."/>
        </authorList>
    </citation>
    <scope>NUCLEOTIDE SEQUENCE [LARGE SCALE GENOMIC DNA]</scope>
    <source>
        <strain evidence="3">DSM 46839</strain>
    </source>
</reference>
<keyword evidence="1" id="KW-0472">Membrane</keyword>
<evidence type="ECO:0000313" key="2">
    <source>
        <dbReference type="EMBL" id="SNS07549.1"/>
    </source>
</evidence>
<gene>
    <name evidence="2" type="ORF">SAMN06893096_101716</name>
</gene>
<feature type="transmembrane region" description="Helical" evidence="1">
    <location>
        <begin position="70"/>
        <end position="90"/>
    </location>
</feature>
<keyword evidence="1" id="KW-1133">Transmembrane helix</keyword>
<dbReference type="Proteomes" id="UP000198373">
    <property type="component" value="Unassembled WGS sequence"/>
</dbReference>
<dbReference type="AlphaFoldDB" id="A0A239BIP4"/>